<reference evidence="6 7" key="1">
    <citation type="journal article" date="2016" name="Gut Pathog.">
        <title>Whole genome sequencing of "Faecalibaculum rodentium" ALO17, isolated from C57BL/6J laboratory mouse feces.</title>
        <authorList>
            <person name="Lim S."/>
            <person name="Chang D.H."/>
            <person name="Ahn S."/>
            <person name="Kim B.C."/>
        </authorList>
    </citation>
    <scope>NUCLEOTIDE SEQUENCE [LARGE SCALE GENOMIC DNA]</scope>
    <source>
        <strain evidence="6 7">Alo17</strain>
    </source>
</reference>
<gene>
    <name evidence="6" type="ORF">AALO17_19180</name>
</gene>
<dbReference type="PATRIC" id="fig|1702221.3.peg.1869"/>
<dbReference type="CDD" id="cd07208">
    <property type="entry name" value="Pat_hypo_Ecoli_yjju_like"/>
    <property type="match status" value="1"/>
</dbReference>
<organism evidence="6 7">
    <name type="scientific">Faecalibaculum rodentium</name>
    <dbReference type="NCBI Taxonomy" id="1702221"/>
    <lineage>
        <taxon>Bacteria</taxon>
        <taxon>Bacillati</taxon>
        <taxon>Bacillota</taxon>
        <taxon>Erysipelotrichia</taxon>
        <taxon>Erysipelotrichales</taxon>
        <taxon>Erysipelotrichaceae</taxon>
        <taxon>Faecalibaculum</taxon>
    </lineage>
</organism>
<feature type="active site" description="Proton acceptor" evidence="4">
    <location>
        <position position="185"/>
    </location>
</feature>
<keyword evidence="1 4" id="KW-0378">Hydrolase</keyword>
<keyword evidence="2 4" id="KW-0442">Lipid degradation</keyword>
<dbReference type="PANTHER" id="PTHR14226:SF25">
    <property type="entry name" value="PHOSPHOESTERASE"/>
    <property type="match status" value="1"/>
</dbReference>
<evidence type="ECO:0000256" key="1">
    <source>
        <dbReference type="ARBA" id="ARBA00022801"/>
    </source>
</evidence>
<dbReference type="Pfam" id="PF19890">
    <property type="entry name" value="DUF6363"/>
    <property type="match status" value="1"/>
</dbReference>
<dbReference type="OrthoDB" id="9802424at2"/>
<dbReference type="Pfam" id="PF01734">
    <property type="entry name" value="Patatin"/>
    <property type="match status" value="1"/>
</dbReference>
<dbReference type="KEGG" id="fro:AALO17_19180"/>
<name>A0A140DWM5_9FIRM</name>
<dbReference type="InterPro" id="IPR045943">
    <property type="entry name" value="DUF6363"/>
</dbReference>
<dbReference type="PROSITE" id="PS51635">
    <property type="entry name" value="PNPLA"/>
    <property type="match status" value="1"/>
</dbReference>
<proteinExistence type="predicted"/>
<dbReference type="InterPro" id="IPR002641">
    <property type="entry name" value="PNPLA_dom"/>
</dbReference>
<dbReference type="InterPro" id="IPR037483">
    <property type="entry name" value="YjjU-like"/>
</dbReference>
<dbReference type="STRING" id="1702221.AALO17_19180"/>
<evidence type="ECO:0000256" key="3">
    <source>
        <dbReference type="ARBA" id="ARBA00023098"/>
    </source>
</evidence>
<evidence type="ECO:0000256" key="2">
    <source>
        <dbReference type="ARBA" id="ARBA00022963"/>
    </source>
</evidence>
<protein>
    <recommendedName>
        <fullName evidence="5">PNPLA domain-containing protein</fullName>
    </recommendedName>
</protein>
<accession>A0A140DWM5</accession>
<evidence type="ECO:0000259" key="5">
    <source>
        <dbReference type="PROSITE" id="PS51635"/>
    </source>
</evidence>
<feature type="active site" description="Nucleophile" evidence="4">
    <location>
        <position position="66"/>
    </location>
</feature>
<dbReference type="RefSeq" id="WP_067558251.1">
    <property type="nucleotide sequence ID" value="NZ_CAMNXC010000017.1"/>
</dbReference>
<dbReference type="EMBL" id="CP011391">
    <property type="protein sequence ID" value="AMK55052.1"/>
    <property type="molecule type" value="Genomic_DNA"/>
</dbReference>
<feature type="short sequence motif" description="GXSXG" evidence="4">
    <location>
        <begin position="64"/>
        <end position="68"/>
    </location>
</feature>
<keyword evidence="3 4" id="KW-0443">Lipid metabolism</keyword>
<sequence>MARDVKIARDKVFSGWALLPKGKAADTVTEGCLVLEGGAFRGVYTSGVLDAFLEEGINLQTVIGVSAGAMNGMNYQAGQIGRAARINLRYRHDPRFVGTRPLLREGGVIGFDFVMNDLQLEEPFDWERFRDPRREFYAVISDVTSGLPRYVSKKEPVDILKAVQASATMPFVSKPVTLDEVPYLDGGCTDKVPIEWALQHKFEKIIVVRTRPAGYRKGEDSQLQKDMIQRFYRSTPEFAQTLADSNARYDRQIEEIERLDRRGRILQIAPSQPVTISRLEGDMEKLGALYYLGYHDARAMMPKIKEYLGIQRAD</sequence>
<dbReference type="SUPFAM" id="SSF52151">
    <property type="entry name" value="FabD/lysophospholipase-like"/>
    <property type="match status" value="1"/>
</dbReference>
<evidence type="ECO:0000313" key="6">
    <source>
        <dbReference type="EMBL" id="AMK55052.1"/>
    </source>
</evidence>
<dbReference type="InterPro" id="IPR050301">
    <property type="entry name" value="NTE"/>
</dbReference>
<dbReference type="GeneID" id="78478537"/>
<comment type="caution">
    <text evidence="4">Lacks conserved residue(s) required for the propagation of feature annotation.</text>
</comment>
<feature type="short sequence motif" description="DGA/G" evidence="4">
    <location>
        <begin position="185"/>
        <end position="187"/>
    </location>
</feature>
<dbReference type="Gene3D" id="3.40.1090.10">
    <property type="entry name" value="Cytosolic phospholipase A2 catalytic domain"/>
    <property type="match status" value="2"/>
</dbReference>
<evidence type="ECO:0000313" key="7">
    <source>
        <dbReference type="Proteomes" id="UP000069771"/>
    </source>
</evidence>
<dbReference type="AlphaFoldDB" id="A0A140DWM5"/>
<evidence type="ECO:0000256" key="4">
    <source>
        <dbReference type="PROSITE-ProRule" id="PRU01161"/>
    </source>
</evidence>
<dbReference type="GO" id="GO:0016787">
    <property type="term" value="F:hydrolase activity"/>
    <property type="evidence" value="ECO:0007669"/>
    <property type="project" value="UniProtKB-UniRule"/>
</dbReference>
<dbReference type="InterPro" id="IPR016035">
    <property type="entry name" value="Acyl_Trfase/lysoPLipase"/>
</dbReference>
<dbReference type="GO" id="GO:0016042">
    <property type="term" value="P:lipid catabolic process"/>
    <property type="evidence" value="ECO:0007669"/>
    <property type="project" value="UniProtKB-UniRule"/>
</dbReference>
<dbReference type="Proteomes" id="UP000069771">
    <property type="component" value="Chromosome"/>
</dbReference>
<keyword evidence="7" id="KW-1185">Reference proteome</keyword>
<dbReference type="PANTHER" id="PTHR14226">
    <property type="entry name" value="NEUROPATHY TARGET ESTERASE/SWISS CHEESE D.MELANOGASTER"/>
    <property type="match status" value="1"/>
</dbReference>
<feature type="domain" description="PNPLA" evidence="5">
    <location>
        <begin position="33"/>
        <end position="198"/>
    </location>
</feature>